<dbReference type="STRING" id="1314674.A0A0D7BBG1"/>
<organism evidence="2 3">
    <name type="scientific">Cylindrobasidium torrendii FP15055 ss-10</name>
    <dbReference type="NCBI Taxonomy" id="1314674"/>
    <lineage>
        <taxon>Eukaryota</taxon>
        <taxon>Fungi</taxon>
        <taxon>Dikarya</taxon>
        <taxon>Basidiomycota</taxon>
        <taxon>Agaricomycotina</taxon>
        <taxon>Agaricomycetes</taxon>
        <taxon>Agaricomycetidae</taxon>
        <taxon>Agaricales</taxon>
        <taxon>Marasmiineae</taxon>
        <taxon>Physalacriaceae</taxon>
        <taxon>Cylindrobasidium</taxon>
    </lineage>
</organism>
<name>A0A0D7BBG1_9AGAR</name>
<keyword evidence="1" id="KW-0732">Signal</keyword>
<dbReference type="AlphaFoldDB" id="A0A0D7BBG1"/>
<dbReference type="Gene3D" id="3.40.50.1820">
    <property type="entry name" value="alpha/beta hydrolase"/>
    <property type="match status" value="1"/>
</dbReference>
<proteinExistence type="predicted"/>
<feature type="chain" id="PRO_5002317239" description="Alpha/beta-hydrolase" evidence="1">
    <location>
        <begin position="23"/>
        <end position="361"/>
    </location>
</feature>
<reference evidence="2 3" key="1">
    <citation type="journal article" date="2015" name="Fungal Genet. Biol.">
        <title>Evolution of novel wood decay mechanisms in Agaricales revealed by the genome sequences of Fistulina hepatica and Cylindrobasidium torrendii.</title>
        <authorList>
            <person name="Floudas D."/>
            <person name="Held B.W."/>
            <person name="Riley R."/>
            <person name="Nagy L.G."/>
            <person name="Koehler G."/>
            <person name="Ransdell A.S."/>
            <person name="Younus H."/>
            <person name="Chow J."/>
            <person name="Chiniquy J."/>
            <person name="Lipzen A."/>
            <person name="Tritt A."/>
            <person name="Sun H."/>
            <person name="Haridas S."/>
            <person name="LaButti K."/>
            <person name="Ohm R.A."/>
            <person name="Kues U."/>
            <person name="Blanchette R.A."/>
            <person name="Grigoriev I.V."/>
            <person name="Minto R.E."/>
            <person name="Hibbett D.S."/>
        </authorList>
    </citation>
    <scope>NUCLEOTIDE SEQUENCE [LARGE SCALE GENOMIC DNA]</scope>
    <source>
        <strain evidence="2 3">FP15055 ss-10</strain>
    </source>
</reference>
<dbReference type="OrthoDB" id="5985073at2759"/>
<evidence type="ECO:0000313" key="3">
    <source>
        <dbReference type="Proteomes" id="UP000054007"/>
    </source>
</evidence>
<sequence length="361" mass="39718">MQHRRSLIITLVLSFLTSCSLAAVIKRQQHNDNPFVDGSPDQGWKYLPSVTDAWLWDWVLDEATNATIPLYISAIDSSDYANIKRAVIVMPAKGRDPWGYFNSVNNALYSGAYDDPNLDRNTISIMAPGFLTELDLQAGAAKPSYLLWGKTTWVSGHNNVAPAGVTDFSSYKVIDILLEFYMNRDIFPNLEVVVVAGHSAGAQMVQRYAALRSPTTNDDRLRFWTANPGSLLWLTADRPAPDTSCDGVDDYKYGLASKIPAYAMADYNALGRDGIVERYLNRHLNYAWGLADNGAGDTRCQAVTQGASHLERGENFVSMLKDLNSGMIPSAQTVDYVPGVSHDGDGMMSSAQGINRLFQAL</sequence>
<accession>A0A0D7BBG1</accession>
<dbReference type="PROSITE" id="PS51257">
    <property type="entry name" value="PROKAR_LIPOPROTEIN"/>
    <property type="match status" value="1"/>
</dbReference>
<evidence type="ECO:0000256" key="1">
    <source>
        <dbReference type="SAM" id="SignalP"/>
    </source>
</evidence>
<protein>
    <recommendedName>
        <fullName evidence="4">Alpha/beta-hydrolase</fullName>
    </recommendedName>
</protein>
<dbReference type="InterPro" id="IPR029058">
    <property type="entry name" value="AB_hydrolase_fold"/>
</dbReference>
<dbReference type="Proteomes" id="UP000054007">
    <property type="component" value="Unassembled WGS sequence"/>
</dbReference>
<feature type="signal peptide" evidence="1">
    <location>
        <begin position="1"/>
        <end position="22"/>
    </location>
</feature>
<dbReference type="PANTHER" id="PTHR35560">
    <property type="entry name" value="BLL0132 PROTEIN"/>
    <property type="match status" value="1"/>
</dbReference>
<evidence type="ECO:0000313" key="2">
    <source>
        <dbReference type="EMBL" id="KIY67862.1"/>
    </source>
</evidence>
<dbReference type="EMBL" id="KN880515">
    <property type="protein sequence ID" value="KIY67862.1"/>
    <property type="molecule type" value="Genomic_DNA"/>
</dbReference>
<gene>
    <name evidence="2" type="ORF">CYLTODRAFT_410817</name>
</gene>
<dbReference type="PANTHER" id="PTHR35560:SF3">
    <property type="entry name" value="PEPTIDASE S9 PROLYL OLIGOPEPTIDASE CATALYTIC DOMAIN-CONTAINING PROTEIN"/>
    <property type="match status" value="1"/>
</dbReference>
<evidence type="ECO:0008006" key="4">
    <source>
        <dbReference type="Google" id="ProtNLM"/>
    </source>
</evidence>
<keyword evidence="3" id="KW-1185">Reference proteome</keyword>